<evidence type="ECO:0000256" key="1">
    <source>
        <dbReference type="ARBA" id="ARBA00004123"/>
    </source>
</evidence>
<proteinExistence type="predicted"/>
<organism evidence="8 9">
    <name type="scientific">Nothophoma quercina</name>
    <dbReference type="NCBI Taxonomy" id="749835"/>
    <lineage>
        <taxon>Eukaryota</taxon>
        <taxon>Fungi</taxon>
        <taxon>Dikarya</taxon>
        <taxon>Ascomycota</taxon>
        <taxon>Pezizomycotina</taxon>
        <taxon>Dothideomycetes</taxon>
        <taxon>Pleosporomycetidae</taxon>
        <taxon>Pleosporales</taxon>
        <taxon>Pleosporineae</taxon>
        <taxon>Didymellaceae</taxon>
        <taxon>Nothophoma</taxon>
    </lineage>
</organism>
<keyword evidence="4" id="KW-0378">Hydrolase</keyword>
<reference evidence="8 9" key="1">
    <citation type="submission" date="2024-02" db="EMBL/GenBank/DDBJ databases">
        <title>De novo assembly and annotation of 12 fungi associated with fruit tree decline syndrome in Ontario, Canada.</title>
        <authorList>
            <person name="Sulman M."/>
            <person name="Ellouze W."/>
            <person name="Ilyukhin E."/>
        </authorList>
    </citation>
    <scope>NUCLEOTIDE SEQUENCE [LARGE SCALE GENOMIC DNA]</scope>
    <source>
        <strain evidence="8 9">M97-236</strain>
    </source>
</reference>
<sequence>MAGLPLKRVTLEPPPLRELADTIKHGLAQSFKSTSVSVERCPDLRRAPYNLAFEGLCGSPRIADVGGQPNLAPTPDFSKKYDLYNIAALMEMQKPQNMSQGALLGAAAGPFHVVGMNSELMPNLSWRGNKRANGTHFAKVKDDGSALCEKLDSNECGLMANLFGSQGMPGDVLHITASSRTGTPNFTEVIRKALHDAYGARTISLGGVFLITKGKAKLHVMPDFSPTPLITDEQKQNWLKFYEMEAPLVCLSVLHSHDPGLDLRIEHTHCFSNHGEGGHYHYDTTPEEVQYEAWFNVAEVLYRIDRP</sequence>
<keyword evidence="5" id="KW-0862">Zinc</keyword>
<evidence type="ECO:0000313" key="8">
    <source>
        <dbReference type="EMBL" id="KAL1607458.1"/>
    </source>
</evidence>
<dbReference type="Proteomes" id="UP001521222">
    <property type="component" value="Unassembled WGS sequence"/>
</dbReference>
<evidence type="ECO:0000256" key="2">
    <source>
        <dbReference type="ARBA" id="ARBA00011245"/>
    </source>
</evidence>
<dbReference type="PANTHER" id="PTHR13204">
    <property type="entry name" value="PTD012 PROTEIN"/>
    <property type="match status" value="1"/>
</dbReference>
<keyword evidence="6" id="KW-0539">Nucleus</keyword>
<dbReference type="PANTHER" id="PTHR13204:SF1">
    <property type="entry name" value="ESTER HYDROLASE C11ORF54"/>
    <property type="match status" value="1"/>
</dbReference>
<comment type="subunit">
    <text evidence="2">Monomer.</text>
</comment>
<evidence type="ECO:0000256" key="4">
    <source>
        <dbReference type="ARBA" id="ARBA00022801"/>
    </source>
</evidence>
<dbReference type="InterPro" id="IPR015021">
    <property type="entry name" value="C11orf54_DUF1907"/>
</dbReference>
<evidence type="ECO:0000313" key="9">
    <source>
        <dbReference type="Proteomes" id="UP001521222"/>
    </source>
</evidence>
<dbReference type="CDD" id="cd17298">
    <property type="entry name" value="DUF1907"/>
    <property type="match status" value="1"/>
</dbReference>
<dbReference type="EMBL" id="JAKIXB020000006">
    <property type="protein sequence ID" value="KAL1607458.1"/>
    <property type="molecule type" value="Genomic_DNA"/>
</dbReference>
<keyword evidence="9" id="KW-1185">Reference proteome</keyword>
<dbReference type="SMART" id="SM01168">
    <property type="entry name" value="DUF1907"/>
    <property type="match status" value="1"/>
</dbReference>
<evidence type="ECO:0000256" key="6">
    <source>
        <dbReference type="ARBA" id="ARBA00023242"/>
    </source>
</evidence>
<evidence type="ECO:0000256" key="3">
    <source>
        <dbReference type="ARBA" id="ARBA00022723"/>
    </source>
</evidence>
<comment type="subcellular location">
    <subcellularLocation>
        <location evidence="1">Nucleus</location>
    </subcellularLocation>
</comment>
<feature type="domain" description="DUF1907" evidence="7">
    <location>
        <begin position="22"/>
        <end position="304"/>
    </location>
</feature>
<keyword evidence="3" id="KW-0479">Metal-binding</keyword>
<evidence type="ECO:0000259" key="7">
    <source>
        <dbReference type="SMART" id="SM01168"/>
    </source>
</evidence>
<comment type="caution">
    <text evidence="8">The sequence shown here is derived from an EMBL/GenBank/DDBJ whole genome shotgun (WGS) entry which is preliminary data.</text>
</comment>
<name>A0ABR3RT55_9PLEO</name>
<gene>
    <name evidence="8" type="ORF">SLS59_002426</name>
</gene>
<accession>A0ABR3RT55</accession>
<protein>
    <recommendedName>
        <fullName evidence="7">DUF1907 domain-containing protein</fullName>
    </recommendedName>
</protein>
<dbReference type="Pfam" id="PF08925">
    <property type="entry name" value="DUF1907"/>
    <property type="match status" value="1"/>
</dbReference>
<dbReference type="SUPFAM" id="SSF117856">
    <property type="entry name" value="AF0104/ALDC/Ptd012-like"/>
    <property type="match status" value="1"/>
</dbReference>
<evidence type="ECO:0000256" key="5">
    <source>
        <dbReference type="ARBA" id="ARBA00022833"/>
    </source>
</evidence>